<name>A0A8H3I6J0_9LECA</name>
<evidence type="ECO:0000313" key="3">
    <source>
        <dbReference type="Proteomes" id="UP000664203"/>
    </source>
</evidence>
<organism evidence="2 3">
    <name type="scientific">Alectoria fallacina</name>
    <dbReference type="NCBI Taxonomy" id="1903189"/>
    <lineage>
        <taxon>Eukaryota</taxon>
        <taxon>Fungi</taxon>
        <taxon>Dikarya</taxon>
        <taxon>Ascomycota</taxon>
        <taxon>Pezizomycotina</taxon>
        <taxon>Lecanoromycetes</taxon>
        <taxon>OSLEUM clade</taxon>
        <taxon>Lecanoromycetidae</taxon>
        <taxon>Lecanorales</taxon>
        <taxon>Lecanorineae</taxon>
        <taxon>Parmeliaceae</taxon>
        <taxon>Alectoria</taxon>
    </lineage>
</organism>
<gene>
    <name evidence="2" type="ORF">ALECFALPRED_002618</name>
</gene>
<keyword evidence="1" id="KW-0732">Signal</keyword>
<keyword evidence="3" id="KW-1185">Reference proteome</keyword>
<accession>A0A8H3I6J0</accession>
<reference evidence="2" key="1">
    <citation type="submission" date="2021-03" db="EMBL/GenBank/DDBJ databases">
        <authorList>
            <person name="Tagirdzhanova G."/>
        </authorList>
    </citation>
    <scope>NUCLEOTIDE SEQUENCE</scope>
</reference>
<sequence>MRRAWALVSALLQTLKAPIATAVLLAVPPPAASETVDQHGSVSALPSDPIPHPLSTPYSAPGNPVALQLPNANYSLSPPKNATASLRFHIPDTPIDLIFTRLGHPLDSETVSETVELAIDAISPDVDLHPSESITNSFFQQRNEGLAIRIHQYVDKQLTWSLLNQLLWGIQYFTLQLQRSCGLRFEIDVADKGRVGCGSLWGTGLEGNVVAKRAVNDTSQHLPITRISKPALTNSNRSLLSPIPKESPIVFSYHFFGPTIPAPALSACFTLARRSIRSNVHLHPQENIPGGFFQYRADGSAVSIGIQAYVDKQISWLLLDRILRGMSEDLIGEHHLWACEFEFELYPLEDPLGHGSLEFDAAAVRTARVSGGDVGVVGKRV</sequence>
<dbReference type="EMBL" id="CAJPDR010000018">
    <property type="protein sequence ID" value="CAF9906728.1"/>
    <property type="molecule type" value="Genomic_DNA"/>
</dbReference>
<dbReference type="Proteomes" id="UP000664203">
    <property type="component" value="Unassembled WGS sequence"/>
</dbReference>
<evidence type="ECO:0000313" key="2">
    <source>
        <dbReference type="EMBL" id="CAF9906728.1"/>
    </source>
</evidence>
<protein>
    <submittedName>
        <fullName evidence="2">Uncharacterized protein</fullName>
    </submittedName>
</protein>
<comment type="caution">
    <text evidence="2">The sequence shown here is derived from an EMBL/GenBank/DDBJ whole genome shotgun (WGS) entry which is preliminary data.</text>
</comment>
<proteinExistence type="predicted"/>
<feature type="chain" id="PRO_5034133923" evidence="1">
    <location>
        <begin position="34"/>
        <end position="381"/>
    </location>
</feature>
<feature type="signal peptide" evidence="1">
    <location>
        <begin position="1"/>
        <end position="33"/>
    </location>
</feature>
<dbReference type="OrthoDB" id="5402051at2759"/>
<dbReference type="AlphaFoldDB" id="A0A8H3I6J0"/>
<evidence type="ECO:0000256" key="1">
    <source>
        <dbReference type="SAM" id="SignalP"/>
    </source>
</evidence>